<accession>A0AAD7C4R9</accession>
<evidence type="ECO:0000256" key="3">
    <source>
        <dbReference type="ARBA" id="ARBA00022705"/>
    </source>
</evidence>
<reference evidence="9" key="1">
    <citation type="submission" date="2023-03" db="EMBL/GenBank/DDBJ databases">
        <title>Massive genome expansion in bonnet fungi (Mycena s.s.) driven by repeated elements and novel gene families across ecological guilds.</title>
        <authorList>
            <consortium name="Lawrence Berkeley National Laboratory"/>
            <person name="Harder C.B."/>
            <person name="Miyauchi S."/>
            <person name="Viragh M."/>
            <person name="Kuo A."/>
            <person name="Thoen E."/>
            <person name="Andreopoulos B."/>
            <person name="Lu D."/>
            <person name="Skrede I."/>
            <person name="Drula E."/>
            <person name="Henrissat B."/>
            <person name="Morin E."/>
            <person name="Kohler A."/>
            <person name="Barry K."/>
            <person name="LaButti K."/>
            <person name="Morin E."/>
            <person name="Salamov A."/>
            <person name="Lipzen A."/>
            <person name="Mereny Z."/>
            <person name="Hegedus B."/>
            <person name="Baldrian P."/>
            <person name="Stursova M."/>
            <person name="Weitz H."/>
            <person name="Taylor A."/>
            <person name="Grigoriev I.V."/>
            <person name="Nagy L.G."/>
            <person name="Martin F."/>
            <person name="Kauserud H."/>
        </authorList>
    </citation>
    <scope>NUCLEOTIDE SEQUENCE</scope>
    <source>
        <strain evidence="9">9284</strain>
    </source>
</reference>
<dbReference type="Proteomes" id="UP001221142">
    <property type="component" value="Unassembled WGS sequence"/>
</dbReference>
<comment type="subcellular location">
    <subcellularLocation>
        <location evidence="1">Nucleus</location>
    </subcellularLocation>
</comment>
<organism evidence="9 10">
    <name type="scientific">Roridomyces roridus</name>
    <dbReference type="NCBI Taxonomy" id="1738132"/>
    <lineage>
        <taxon>Eukaryota</taxon>
        <taxon>Fungi</taxon>
        <taxon>Dikarya</taxon>
        <taxon>Basidiomycota</taxon>
        <taxon>Agaricomycotina</taxon>
        <taxon>Agaricomycetes</taxon>
        <taxon>Agaricomycetidae</taxon>
        <taxon>Agaricales</taxon>
        <taxon>Marasmiineae</taxon>
        <taxon>Mycenaceae</taxon>
        <taxon>Roridomyces</taxon>
    </lineage>
</organism>
<feature type="domain" description="Orc1-like AAA ATPase" evidence="7">
    <location>
        <begin position="166"/>
        <end position="318"/>
    </location>
</feature>
<dbReference type="Pfam" id="PF13191">
    <property type="entry name" value="AAA_16"/>
    <property type="match status" value="1"/>
</dbReference>
<evidence type="ECO:0000259" key="8">
    <source>
        <dbReference type="Pfam" id="PF14629"/>
    </source>
</evidence>
<evidence type="ECO:0000256" key="5">
    <source>
        <dbReference type="ARBA" id="ARBA00023242"/>
    </source>
</evidence>
<dbReference type="GO" id="GO:0003688">
    <property type="term" value="F:DNA replication origin binding"/>
    <property type="evidence" value="ECO:0007669"/>
    <property type="project" value="TreeGrafter"/>
</dbReference>
<feature type="compositionally biased region" description="Polar residues" evidence="6">
    <location>
        <begin position="101"/>
        <end position="111"/>
    </location>
</feature>
<comment type="caution">
    <text evidence="9">The sequence shown here is derived from an EMBL/GenBank/DDBJ whole genome shotgun (WGS) entry which is preliminary data.</text>
</comment>
<dbReference type="EMBL" id="JARKIF010000005">
    <property type="protein sequence ID" value="KAJ7638841.1"/>
    <property type="molecule type" value="Genomic_DNA"/>
</dbReference>
<evidence type="ECO:0000259" key="7">
    <source>
        <dbReference type="Pfam" id="PF13191"/>
    </source>
</evidence>
<feature type="region of interest" description="Disordered" evidence="6">
    <location>
        <begin position="1"/>
        <end position="122"/>
    </location>
</feature>
<dbReference type="PANTHER" id="PTHR12087:SF0">
    <property type="entry name" value="ORIGIN RECOGNITION COMPLEX SUBUNIT 4"/>
    <property type="match status" value="1"/>
</dbReference>
<dbReference type="InterPro" id="IPR027417">
    <property type="entry name" value="P-loop_NTPase"/>
</dbReference>
<proteinExistence type="inferred from homology"/>
<evidence type="ECO:0000256" key="6">
    <source>
        <dbReference type="SAM" id="MobiDB-lite"/>
    </source>
</evidence>
<gene>
    <name evidence="9" type="ORF">FB45DRAFT_863731</name>
</gene>
<dbReference type="InterPro" id="IPR032705">
    <property type="entry name" value="ORC4_C"/>
</dbReference>
<dbReference type="Pfam" id="PF14629">
    <property type="entry name" value="ORC4_C"/>
    <property type="match status" value="1"/>
</dbReference>
<dbReference type="AlphaFoldDB" id="A0AAD7C4R9"/>
<evidence type="ECO:0000256" key="2">
    <source>
        <dbReference type="ARBA" id="ARBA00005334"/>
    </source>
</evidence>
<evidence type="ECO:0000313" key="9">
    <source>
        <dbReference type="EMBL" id="KAJ7638841.1"/>
    </source>
</evidence>
<sequence>MLREPDASPVTPRKNRASPESDELNISRTRSGKVRVVVSKAPDSDSDDIPTPPPSPTKGRSRITRSSPIKPPPEVLLPPAKRRKIRPPSPAPDSDSEPDSGLSSLPASSPQPHEEVSPPTSVESLIPNVADLSSCLNAQKRHILRTILHPPDLPDEDADSANPIALKQLRDLLKGTVERGEGNSCLVIGPRGSGKTRIVDQCLSELQQNPIILRLCGWSQQTDRLAMREIAYQLNQQTGRSFLAAGEEEEAEAAEEADPFLEAPNVTTSLPPSTHLPALISLIPTLSRPTVIILDGFDLFALHPRQSLLYCLLDTAQSCRAGSGDKGIAVIGVTTRIDSLTLLEKRVKSRFSGRMFSTAPPPQTQDWVELARGILSSRIGDDSWQQQWEKAVHSFLEDKTTKSVLNETFSVTRDVRVLARLLTSVTLQLSPTYPFPTSKQLLAAAKEQRARPRFPILHTLPYPSACLLIACIHSETAGHPIFTFEMLFERVRDQIRVSSSAPVEFNGRSIGMPQCSRLVLMSAFQNLVSARIFTAVAAPSATVAREFAKYRAVVSREDVKKAIKERSDINLEQWLRKAQ</sequence>
<protein>
    <submittedName>
        <fullName evidence="9">Origin recognition complex subunit 4 C-terminus-domain-containing protein</fullName>
    </submittedName>
</protein>
<dbReference type="SUPFAM" id="SSF52540">
    <property type="entry name" value="P-loop containing nucleoside triphosphate hydrolases"/>
    <property type="match status" value="1"/>
</dbReference>
<keyword evidence="5" id="KW-0539">Nucleus</keyword>
<dbReference type="GO" id="GO:0006270">
    <property type="term" value="P:DNA replication initiation"/>
    <property type="evidence" value="ECO:0007669"/>
    <property type="project" value="TreeGrafter"/>
</dbReference>
<dbReference type="InterPro" id="IPR016527">
    <property type="entry name" value="ORC4"/>
</dbReference>
<evidence type="ECO:0000256" key="1">
    <source>
        <dbReference type="ARBA" id="ARBA00004123"/>
    </source>
</evidence>
<comment type="similarity">
    <text evidence="2">Belongs to the ORC4 family.</text>
</comment>
<keyword evidence="10" id="KW-1185">Reference proteome</keyword>
<dbReference type="InterPro" id="IPR041664">
    <property type="entry name" value="AAA_16"/>
</dbReference>
<name>A0AAD7C4R9_9AGAR</name>
<evidence type="ECO:0000313" key="10">
    <source>
        <dbReference type="Proteomes" id="UP001221142"/>
    </source>
</evidence>
<feature type="domain" description="Origin recognition complex subunit 4 C-terminal" evidence="8">
    <location>
        <begin position="381"/>
        <end position="563"/>
    </location>
</feature>
<dbReference type="Gene3D" id="3.40.50.300">
    <property type="entry name" value="P-loop containing nucleotide triphosphate hydrolases"/>
    <property type="match status" value="1"/>
</dbReference>
<keyword evidence="4" id="KW-0238">DNA-binding</keyword>
<dbReference type="GO" id="GO:0005664">
    <property type="term" value="C:nuclear origin of replication recognition complex"/>
    <property type="evidence" value="ECO:0007669"/>
    <property type="project" value="TreeGrafter"/>
</dbReference>
<dbReference type="PANTHER" id="PTHR12087">
    <property type="entry name" value="ORIGIN RECOGNITION COMPLEX SUBUNIT 4"/>
    <property type="match status" value="1"/>
</dbReference>
<keyword evidence="3" id="KW-0235">DNA replication</keyword>
<evidence type="ECO:0000256" key="4">
    <source>
        <dbReference type="ARBA" id="ARBA00023125"/>
    </source>
</evidence>